<dbReference type="EMBL" id="LGSZ01000032">
    <property type="protein sequence ID" value="KPH81100.1"/>
    <property type="molecule type" value="Genomic_DNA"/>
</dbReference>
<protein>
    <recommendedName>
        <fullName evidence="3">Ketoreductase domain-containing protein</fullName>
    </recommendedName>
</protein>
<name>A0A0N1F596_9HYPH</name>
<dbReference type="RefSeq" id="WP_054209041.1">
    <property type="nucleotide sequence ID" value="NZ_LGSZ01000032.1"/>
</dbReference>
<feature type="domain" description="Ketoreductase" evidence="3">
    <location>
        <begin position="2"/>
        <end position="177"/>
    </location>
</feature>
<dbReference type="PANTHER" id="PTHR42760">
    <property type="entry name" value="SHORT-CHAIN DEHYDROGENASES/REDUCTASES FAMILY MEMBER"/>
    <property type="match status" value="1"/>
</dbReference>
<reference evidence="4 5" key="1">
    <citation type="submission" date="2015-07" db="EMBL/GenBank/DDBJ databases">
        <title>Whole genome sequencing of Bosea vaviloviae isolated from cave pool.</title>
        <authorList>
            <person name="Tan N.E.H."/>
            <person name="Lee Y.P."/>
            <person name="Gan H.M."/>
            <person name="Barton H."/>
            <person name="Savka M.A."/>
        </authorList>
    </citation>
    <scope>NUCLEOTIDE SEQUENCE [LARGE SCALE GENOMIC DNA]</scope>
    <source>
        <strain evidence="4 5">SD260</strain>
    </source>
</reference>
<comment type="similarity">
    <text evidence="1">Belongs to the short-chain dehydrogenases/reductases (SDR) family.</text>
</comment>
<comment type="caution">
    <text evidence="4">The sequence shown here is derived from an EMBL/GenBank/DDBJ whole genome shotgun (WGS) entry which is preliminary data.</text>
</comment>
<dbReference type="Pfam" id="PF13561">
    <property type="entry name" value="adh_short_C2"/>
    <property type="match status" value="1"/>
</dbReference>
<sequence>METIVITGAAGGIGIETVTKLARSGRQLLCADISDVALDRLRETAEKLDGTVTLAVCRFEGPDDTRAFLQCAHGRVVGLVHLAGVFERDPDGIDDMSVYERAIAANLTSAYLIAHAAFEARDRTRIMSQVFVSSSAFRRGAPEHTPYGIAKAGLVGLVRGLGRRFAPHARVNALAPCVIDTAMPAEVIVRRGEEAVAAEIPLGRIGRADEVAAVAAFLLSEEASFVSCQTINVDGGLIPS</sequence>
<dbReference type="InterPro" id="IPR020904">
    <property type="entry name" value="Sc_DH/Rdtase_CS"/>
</dbReference>
<dbReference type="CDD" id="cd05233">
    <property type="entry name" value="SDR_c"/>
    <property type="match status" value="1"/>
</dbReference>
<organism evidence="4 5">
    <name type="scientific">Bosea vaviloviae</name>
    <dbReference type="NCBI Taxonomy" id="1526658"/>
    <lineage>
        <taxon>Bacteria</taxon>
        <taxon>Pseudomonadati</taxon>
        <taxon>Pseudomonadota</taxon>
        <taxon>Alphaproteobacteria</taxon>
        <taxon>Hyphomicrobiales</taxon>
        <taxon>Boseaceae</taxon>
        <taxon>Bosea</taxon>
    </lineage>
</organism>
<dbReference type="PATRIC" id="fig|1526658.3.peg.827"/>
<dbReference type="PRINTS" id="PR00081">
    <property type="entry name" value="GDHRDH"/>
</dbReference>
<dbReference type="PROSITE" id="PS00061">
    <property type="entry name" value="ADH_SHORT"/>
    <property type="match status" value="1"/>
</dbReference>
<keyword evidence="5" id="KW-1185">Reference proteome</keyword>
<evidence type="ECO:0000259" key="3">
    <source>
        <dbReference type="SMART" id="SM00822"/>
    </source>
</evidence>
<accession>A0A0N1F596</accession>
<evidence type="ECO:0000313" key="4">
    <source>
        <dbReference type="EMBL" id="KPH81100.1"/>
    </source>
</evidence>
<dbReference type="InterPro" id="IPR057326">
    <property type="entry name" value="KR_dom"/>
</dbReference>
<dbReference type="Proteomes" id="UP000037822">
    <property type="component" value="Unassembled WGS sequence"/>
</dbReference>
<dbReference type="GO" id="GO:0016616">
    <property type="term" value="F:oxidoreductase activity, acting on the CH-OH group of donors, NAD or NADP as acceptor"/>
    <property type="evidence" value="ECO:0007669"/>
    <property type="project" value="TreeGrafter"/>
</dbReference>
<dbReference type="InterPro" id="IPR002347">
    <property type="entry name" value="SDR_fam"/>
</dbReference>
<evidence type="ECO:0000313" key="5">
    <source>
        <dbReference type="Proteomes" id="UP000037822"/>
    </source>
</evidence>
<dbReference type="InterPro" id="IPR036291">
    <property type="entry name" value="NAD(P)-bd_dom_sf"/>
</dbReference>
<dbReference type="SUPFAM" id="SSF51735">
    <property type="entry name" value="NAD(P)-binding Rossmann-fold domains"/>
    <property type="match status" value="1"/>
</dbReference>
<dbReference type="AlphaFoldDB" id="A0A0N1F596"/>
<gene>
    <name evidence="4" type="ORF">AE618_10770</name>
</gene>
<evidence type="ECO:0000256" key="2">
    <source>
        <dbReference type="ARBA" id="ARBA00023002"/>
    </source>
</evidence>
<dbReference type="PANTHER" id="PTHR42760:SF133">
    <property type="entry name" value="3-OXOACYL-[ACYL-CARRIER-PROTEIN] REDUCTASE"/>
    <property type="match status" value="1"/>
</dbReference>
<keyword evidence="2" id="KW-0560">Oxidoreductase</keyword>
<dbReference type="OrthoDB" id="198783at2"/>
<proteinExistence type="inferred from homology"/>
<evidence type="ECO:0000256" key="1">
    <source>
        <dbReference type="ARBA" id="ARBA00006484"/>
    </source>
</evidence>
<dbReference type="SMART" id="SM00822">
    <property type="entry name" value="PKS_KR"/>
    <property type="match status" value="1"/>
</dbReference>
<dbReference type="Gene3D" id="3.40.50.720">
    <property type="entry name" value="NAD(P)-binding Rossmann-like Domain"/>
    <property type="match status" value="1"/>
</dbReference>